<comment type="function">
    <text evidence="10">Cell wall formation. Catalyzes the transfer of a GlcNAc subunit on undecaprenyl-pyrophosphoryl-MurNAc-pentapeptide (lipid intermediate I) to form undecaprenyl-pyrophosphoryl-MurNAc-(pentapeptide)GlcNAc (lipid intermediate II).</text>
</comment>
<feature type="binding site" evidence="10">
    <location>
        <position position="206"/>
    </location>
    <ligand>
        <name>UDP-N-acetyl-alpha-D-glucosamine</name>
        <dbReference type="ChEBI" id="CHEBI:57705"/>
    </ligand>
</feature>
<evidence type="ECO:0000256" key="10">
    <source>
        <dbReference type="HAMAP-Rule" id="MF_00033"/>
    </source>
</evidence>
<keyword evidence="14" id="KW-1185">Reference proteome</keyword>
<feature type="binding site" evidence="10">
    <location>
        <position position="304"/>
    </location>
    <ligand>
        <name>UDP-N-acetyl-alpha-D-glucosamine</name>
        <dbReference type="ChEBI" id="CHEBI:57705"/>
    </ligand>
</feature>
<dbReference type="InterPro" id="IPR006009">
    <property type="entry name" value="GlcNAc_MurG"/>
</dbReference>
<evidence type="ECO:0000256" key="7">
    <source>
        <dbReference type="ARBA" id="ARBA00023136"/>
    </source>
</evidence>
<accession>A0ABV9FNE3</accession>
<comment type="caution">
    <text evidence="13">The sequence shown here is derived from an EMBL/GenBank/DDBJ whole genome shotgun (WGS) entry which is preliminary data.</text>
</comment>
<comment type="pathway">
    <text evidence="10">Cell wall biogenesis; peptidoglycan biosynthesis.</text>
</comment>
<keyword evidence="3 10" id="KW-0328">Glycosyltransferase</keyword>
<feature type="domain" description="Glycosyltransferase family 28 N-terminal" evidence="11">
    <location>
        <begin position="12"/>
        <end position="149"/>
    </location>
</feature>
<evidence type="ECO:0000256" key="3">
    <source>
        <dbReference type="ARBA" id="ARBA00022676"/>
    </source>
</evidence>
<dbReference type="RefSeq" id="WP_378412977.1">
    <property type="nucleotide sequence ID" value="NZ_JBHSFO010000001.1"/>
</dbReference>
<evidence type="ECO:0000256" key="8">
    <source>
        <dbReference type="ARBA" id="ARBA00023306"/>
    </source>
</evidence>
<dbReference type="SUPFAM" id="SSF53756">
    <property type="entry name" value="UDP-Glycosyltransferase/glycogen phosphorylase"/>
    <property type="match status" value="1"/>
</dbReference>
<dbReference type="Pfam" id="PF04101">
    <property type="entry name" value="Glyco_tran_28_C"/>
    <property type="match status" value="1"/>
</dbReference>
<dbReference type="HAMAP" id="MF_00033">
    <property type="entry name" value="MurG"/>
    <property type="match status" value="1"/>
</dbReference>
<dbReference type="EMBL" id="JBHSFO010000001">
    <property type="protein sequence ID" value="MFC4602086.1"/>
    <property type="molecule type" value="Genomic_DNA"/>
</dbReference>
<feature type="binding site" evidence="10">
    <location>
        <position position="131"/>
    </location>
    <ligand>
        <name>UDP-N-acetyl-alpha-D-glucosamine</name>
        <dbReference type="ChEBI" id="CHEBI:57705"/>
    </ligand>
</feature>
<dbReference type="PANTHER" id="PTHR21015:SF22">
    <property type="entry name" value="GLYCOSYLTRANSFERASE"/>
    <property type="match status" value="1"/>
</dbReference>
<comment type="catalytic activity">
    <reaction evidence="10">
        <text>di-trans,octa-cis-undecaprenyl diphospho-N-acetyl-alpha-D-muramoyl-L-alanyl-D-glutamyl-meso-2,6-diaminopimeloyl-D-alanyl-D-alanine + UDP-N-acetyl-alpha-D-glucosamine = di-trans,octa-cis-undecaprenyl diphospho-[N-acetyl-alpha-D-glucosaminyl-(1-&gt;4)]-N-acetyl-alpha-D-muramoyl-L-alanyl-D-glutamyl-meso-2,6-diaminopimeloyl-D-alanyl-D-alanine + UDP + H(+)</text>
        <dbReference type="Rhea" id="RHEA:31227"/>
        <dbReference type="ChEBI" id="CHEBI:15378"/>
        <dbReference type="ChEBI" id="CHEBI:57705"/>
        <dbReference type="ChEBI" id="CHEBI:58223"/>
        <dbReference type="ChEBI" id="CHEBI:61387"/>
        <dbReference type="ChEBI" id="CHEBI:61388"/>
        <dbReference type="EC" id="2.4.1.227"/>
    </reaction>
</comment>
<gene>
    <name evidence="10" type="primary">murG</name>
    <name evidence="13" type="ORF">ACFO6S_00095</name>
</gene>
<evidence type="ECO:0000256" key="5">
    <source>
        <dbReference type="ARBA" id="ARBA00022960"/>
    </source>
</evidence>
<comment type="subcellular location">
    <subcellularLocation>
        <location evidence="10">Cell membrane</location>
        <topology evidence="10">Peripheral membrane protein</topology>
        <orientation evidence="10">Cytoplasmic side</orientation>
    </subcellularLocation>
</comment>
<keyword evidence="6 10" id="KW-0573">Peptidoglycan synthesis</keyword>
<dbReference type="Gene3D" id="3.40.50.2000">
    <property type="entry name" value="Glycogen Phosphorylase B"/>
    <property type="match status" value="2"/>
</dbReference>
<keyword evidence="9 10" id="KW-0961">Cell wall biogenesis/degradation</keyword>
<evidence type="ECO:0000256" key="6">
    <source>
        <dbReference type="ARBA" id="ARBA00022984"/>
    </source>
</evidence>
<evidence type="ECO:0000256" key="4">
    <source>
        <dbReference type="ARBA" id="ARBA00022679"/>
    </source>
</evidence>
<keyword evidence="7 10" id="KW-0472">Membrane</keyword>
<dbReference type="EC" id="2.4.1.227" evidence="10"/>
<dbReference type="InterPro" id="IPR004276">
    <property type="entry name" value="GlycoTrans_28_N"/>
</dbReference>
<reference evidence="14" key="1">
    <citation type="journal article" date="2019" name="Int. J. Syst. Evol. Microbiol.">
        <title>The Global Catalogue of Microorganisms (GCM) 10K type strain sequencing project: providing services to taxonomists for standard genome sequencing and annotation.</title>
        <authorList>
            <consortium name="The Broad Institute Genomics Platform"/>
            <consortium name="The Broad Institute Genome Sequencing Center for Infectious Disease"/>
            <person name="Wu L."/>
            <person name="Ma J."/>
        </authorList>
    </citation>
    <scope>NUCLEOTIDE SEQUENCE [LARGE SCALE GENOMIC DNA]</scope>
    <source>
        <strain evidence="14">CCUG 54520</strain>
    </source>
</reference>
<feature type="domain" description="Glycosyl transferase family 28 C-terminal" evidence="12">
    <location>
        <begin position="200"/>
        <end position="346"/>
    </location>
</feature>
<keyword evidence="8 10" id="KW-0131">Cell cycle</keyword>
<protein>
    <recommendedName>
        <fullName evidence="10">UDP-N-acetylglucosamine--N-acetylmuramyl-(pentapeptide) pyrophosphoryl-undecaprenol N-acetylglucosamine transferase</fullName>
        <ecNumber evidence="10">2.4.1.227</ecNumber>
    </recommendedName>
    <alternativeName>
        <fullName evidence="10">Undecaprenyl-PP-MurNAc-pentapeptide-UDPGlcNAc GlcNAc transferase</fullName>
    </alternativeName>
</protein>
<evidence type="ECO:0000313" key="14">
    <source>
        <dbReference type="Proteomes" id="UP001595914"/>
    </source>
</evidence>
<evidence type="ECO:0000259" key="12">
    <source>
        <dbReference type="Pfam" id="PF04101"/>
    </source>
</evidence>
<proteinExistence type="inferred from homology"/>
<dbReference type="Proteomes" id="UP001595914">
    <property type="component" value="Unassembled WGS sequence"/>
</dbReference>
<keyword evidence="4 10" id="KW-0808">Transferase</keyword>
<evidence type="ECO:0000256" key="2">
    <source>
        <dbReference type="ARBA" id="ARBA00022618"/>
    </source>
</evidence>
<evidence type="ECO:0000259" key="11">
    <source>
        <dbReference type="Pfam" id="PF03033"/>
    </source>
</evidence>
<evidence type="ECO:0000313" key="13">
    <source>
        <dbReference type="EMBL" id="MFC4602086.1"/>
    </source>
</evidence>
<dbReference type="PANTHER" id="PTHR21015">
    <property type="entry name" value="UDP-N-ACETYLGLUCOSAMINE--N-ACETYLMURAMYL-(PENTAPEPTIDE) PYROPHOSPHORYL-UNDECAPRENOL N-ACETYLGLUCOSAMINE TRANSFERASE 1"/>
    <property type="match status" value="1"/>
</dbReference>
<sequence length="381" mass="39880">MTNEPRSSLRVAIGAGGTGGHIYPGLAVAEALRETPDVNVQIDFFGARGRLEETLVPAAGYRLHTAEVDGLTGVRGSARAASRLARAGAHCARQIRELGVDVVFGTGGYPSLPIVLGARLAGVPTLIHESNAVPGRANRLSASLSARVAVAFPEAARGFTRNEVRVVGTPLMADIAGLDRRALRDEARAGFGAAPGQALVVVCGGSLGSRRLTDTALSLARRWRYRNDVRLVVKAGSEHFAAASAAVEDLGNVLVLPYLDRMDHVYAGSDVFVGRSGAMTVAEISHVGVPSVLVPYPHAIGDHQRHNAQALVTRGVARMLEDGELTTANLERSVQDLIGSPAERATTTDLPAGPNDSARTVANWLLQLGGLQAAAREVVNA</sequence>
<evidence type="ECO:0000256" key="9">
    <source>
        <dbReference type="ARBA" id="ARBA00023316"/>
    </source>
</evidence>
<evidence type="ECO:0000256" key="1">
    <source>
        <dbReference type="ARBA" id="ARBA00022475"/>
    </source>
</evidence>
<name>A0ABV9FNE3_9NOCA</name>
<dbReference type="Pfam" id="PF03033">
    <property type="entry name" value="Glyco_transf_28"/>
    <property type="match status" value="1"/>
</dbReference>
<organism evidence="13 14">
    <name type="scientific">Rhodococcus kronopolitis</name>
    <dbReference type="NCBI Taxonomy" id="1460226"/>
    <lineage>
        <taxon>Bacteria</taxon>
        <taxon>Bacillati</taxon>
        <taxon>Actinomycetota</taxon>
        <taxon>Actinomycetes</taxon>
        <taxon>Mycobacteriales</taxon>
        <taxon>Nocardiaceae</taxon>
        <taxon>Rhodococcus</taxon>
    </lineage>
</organism>
<dbReference type="CDD" id="cd03785">
    <property type="entry name" value="GT28_MurG"/>
    <property type="match status" value="1"/>
</dbReference>
<feature type="binding site" evidence="10">
    <location>
        <begin position="18"/>
        <end position="20"/>
    </location>
    <ligand>
        <name>UDP-N-acetyl-alpha-D-glucosamine</name>
        <dbReference type="ChEBI" id="CHEBI:57705"/>
    </ligand>
</feature>
<keyword evidence="1 10" id="KW-1003">Cell membrane</keyword>
<comment type="similarity">
    <text evidence="10">Belongs to the glycosyltransferase 28 family. MurG subfamily.</text>
</comment>
<comment type="caution">
    <text evidence="10">Lacks conserved residue(s) required for the propagation of feature annotation.</text>
</comment>
<keyword evidence="5 10" id="KW-0133">Cell shape</keyword>
<dbReference type="InterPro" id="IPR007235">
    <property type="entry name" value="Glyco_trans_28_C"/>
</dbReference>
<keyword evidence="2 10" id="KW-0132">Cell division</keyword>